<comment type="caution">
    <text evidence="6">The sequence shown here is derived from an EMBL/GenBank/DDBJ whole genome shotgun (WGS) entry which is preliminary data.</text>
</comment>
<evidence type="ECO:0000256" key="5">
    <source>
        <dbReference type="PROSITE-ProRule" id="PRU01191"/>
    </source>
</evidence>
<comment type="caution">
    <text evidence="5">Lacks conserved residue(s) required for the propagation of feature annotation.</text>
</comment>
<keyword evidence="3" id="KW-0804">Transcription</keyword>
<keyword evidence="7" id="KW-1185">Reference proteome</keyword>
<dbReference type="Proteomes" id="UP000237347">
    <property type="component" value="Unassembled WGS sequence"/>
</dbReference>
<dbReference type="GO" id="GO:0005634">
    <property type="term" value="C:nucleus"/>
    <property type="evidence" value="ECO:0007669"/>
    <property type="project" value="UniProtKB-SubCell"/>
</dbReference>
<evidence type="ECO:0000256" key="3">
    <source>
        <dbReference type="ARBA" id="ARBA00023163"/>
    </source>
</evidence>
<comment type="similarity">
    <text evidence="5">Belongs to the GRAS family.</text>
</comment>
<comment type="subcellular location">
    <subcellularLocation>
        <location evidence="1">Nucleus</location>
    </subcellularLocation>
</comment>
<dbReference type="InterPro" id="IPR005202">
    <property type="entry name" value="TF_GRAS"/>
</dbReference>
<keyword evidence="4" id="KW-0539">Nucleus</keyword>
<gene>
    <name evidence="6" type="primary">SCL9_0</name>
    <name evidence="6" type="ORF">CFP56_019358</name>
</gene>
<accession>A0AAW0KJ17</accession>
<keyword evidence="2" id="KW-0805">Transcription regulation</keyword>
<dbReference type="PANTHER" id="PTHR31636">
    <property type="entry name" value="OSJNBA0084A10.13 PROTEIN-RELATED"/>
    <property type="match status" value="1"/>
</dbReference>
<protein>
    <submittedName>
        <fullName evidence="6">Scarecrow-like protein 9</fullName>
    </submittedName>
</protein>
<proteinExistence type="inferred from homology"/>
<evidence type="ECO:0000313" key="6">
    <source>
        <dbReference type="EMBL" id="KAK7838695.1"/>
    </source>
</evidence>
<evidence type="ECO:0000256" key="2">
    <source>
        <dbReference type="ARBA" id="ARBA00023015"/>
    </source>
</evidence>
<dbReference type="Pfam" id="PF03514">
    <property type="entry name" value="GRAS"/>
    <property type="match status" value="1"/>
</dbReference>
<dbReference type="AlphaFoldDB" id="A0AAW0KJ17"/>
<reference evidence="6 7" key="1">
    <citation type="journal article" date="2018" name="Sci. Data">
        <title>The draft genome sequence of cork oak.</title>
        <authorList>
            <person name="Ramos A.M."/>
            <person name="Usie A."/>
            <person name="Barbosa P."/>
            <person name="Barros P.M."/>
            <person name="Capote T."/>
            <person name="Chaves I."/>
            <person name="Simoes F."/>
            <person name="Abreu I."/>
            <person name="Carrasquinho I."/>
            <person name="Faro C."/>
            <person name="Guimaraes J.B."/>
            <person name="Mendonca D."/>
            <person name="Nobrega F."/>
            <person name="Rodrigues L."/>
            <person name="Saibo N.J.M."/>
            <person name="Varela M.C."/>
            <person name="Egas C."/>
            <person name="Matos J."/>
            <person name="Miguel C.M."/>
            <person name="Oliveira M.M."/>
            <person name="Ricardo C.P."/>
            <person name="Goncalves S."/>
        </authorList>
    </citation>
    <scope>NUCLEOTIDE SEQUENCE [LARGE SCALE GENOMIC DNA]</scope>
    <source>
        <strain evidence="7">cv. HL8</strain>
    </source>
</reference>
<feature type="region of interest" description="SAW" evidence="5">
    <location>
        <begin position="17"/>
        <end position="92"/>
    </location>
</feature>
<name>A0AAW0KJ17_QUESU</name>
<organism evidence="6 7">
    <name type="scientific">Quercus suber</name>
    <name type="common">Cork oak</name>
    <dbReference type="NCBI Taxonomy" id="58331"/>
    <lineage>
        <taxon>Eukaryota</taxon>
        <taxon>Viridiplantae</taxon>
        <taxon>Streptophyta</taxon>
        <taxon>Embryophyta</taxon>
        <taxon>Tracheophyta</taxon>
        <taxon>Spermatophyta</taxon>
        <taxon>Magnoliopsida</taxon>
        <taxon>eudicotyledons</taxon>
        <taxon>Gunneridae</taxon>
        <taxon>Pentapetalae</taxon>
        <taxon>rosids</taxon>
        <taxon>fabids</taxon>
        <taxon>Fagales</taxon>
        <taxon>Fagaceae</taxon>
        <taxon>Quercus</taxon>
    </lineage>
</organism>
<evidence type="ECO:0000313" key="7">
    <source>
        <dbReference type="Proteomes" id="UP000237347"/>
    </source>
</evidence>
<dbReference type="PROSITE" id="PS50985">
    <property type="entry name" value="GRAS"/>
    <property type="match status" value="1"/>
</dbReference>
<evidence type="ECO:0000256" key="1">
    <source>
        <dbReference type="ARBA" id="ARBA00004123"/>
    </source>
</evidence>
<dbReference type="EMBL" id="PKMF04000301">
    <property type="protein sequence ID" value="KAK7838695.1"/>
    <property type="molecule type" value="Genomic_DNA"/>
</dbReference>
<evidence type="ECO:0000256" key="4">
    <source>
        <dbReference type="ARBA" id="ARBA00023242"/>
    </source>
</evidence>
<sequence>MFLESESYGPQAMNVIACEGSERIERPETNKQWLLQIVRAGFRQLPLNQEMMNTAKDRLKSRYHKDFVIDEDSQCLLQGWKGRNIFVLSFWRPDC</sequence>